<dbReference type="EMBL" id="CABPSQ010000002">
    <property type="protein sequence ID" value="VVE64877.1"/>
    <property type="molecule type" value="Genomic_DNA"/>
</dbReference>
<dbReference type="AlphaFoldDB" id="A0A5E4ZVN5"/>
<proteinExistence type="predicted"/>
<evidence type="ECO:0000313" key="1">
    <source>
        <dbReference type="EMBL" id="VVE64877.1"/>
    </source>
</evidence>
<dbReference type="InterPro" id="IPR009409">
    <property type="entry name" value="DUF1059"/>
</dbReference>
<reference evidence="1 2" key="1">
    <citation type="submission" date="2019-08" db="EMBL/GenBank/DDBJ databases">
        <authorList>
            <person name="Peeters C."/>
        </authorList>
    </citation>
    <scope>NUCLEOTIDE SEQUENCE [LARGE SCALE GENOMIC DNA]</scope>
    <source>
        <strain evidence="1 2">LMG 31118</strain>
    </source>
</reference>
<gene>
    <name evidence="1" type="ORF">PCA31118_01827</name>
</gene>
<evidence type="ECO:0008006" key="3">
    <source>
        <dbReference type="Google" id="ProtNLM"/>
    </source>
</evidence>
<name>A0A5E4ZVN5_9BURK</name>
<dbReference type="RefSeq" id="WP_150624889.1">
    <property type="nucleotide sequence ID" value="NZ_CABPSQ010000002.1"/>
</dbReference>
<sequence length="70" mass="7792">MTRKYIDCREFPSETNCSVALSADSESELLEAAVQHAVTVHKHADSPELRSQLKTLFHDGTPPVETPRRG</sequence>
<dbReference type="OrthoDB" id="4560214at2"/>
<evidence type="ECO:0000313" key="2">
    <source>
        <dbReference type="Proteomes" id="UP000414136"/>
    </source>
</evidence>
<dbReference type="Proteomes" id="UP000414136">
    <property type="component" value="Unassembled WGS sequence"/>
</dbReference>
<protein>
    <recommendedName>
        <fullName evidence="3">DUF1059 domain-containing protein</fullName>
    </recommendedName>
</protein>
<keyword evidence="2" id="KW-1185">Reference proteome</keyword>
<accession>A0A5E4ZVN5</accession>
<organism evidence="1 2">
    <name type="scientific">Pandoraea captiosa</name>
    <dbReference type="NCBI Taxonomy" id="2508302"/>
    <lineage>
        <taxon>Bacteria</taxon>
        <taxon>Pseudomonadati</taxon>
        <taxon>Pseudomonadota</taxon>
        <taxon>Betaproteobacteria</taxon>
        <taxon>Burkholderiales</taxon>
        <taxon>Burkholderiaceae</taxon>
        <taxon>Pandoraea</taxon>
    </lineage>
</organism>
<dbReference type="Pfam" id="PF06348">
    <property type="entry name" value="DUF1059"/>
    <property type="match status" value="1"/>
</dbReference>